<feature type="compositionally biased region" description="Gly residues" evidence="1">
    <location>
        <begin position="83"/>
        <end position="93"/>
    </location>
</feature>
<dbReference type="Proteomes" id="UP001153269">
    <property type="component" value="Unassembled WGS sequence"/>
</dbReference>
<evidence type="ECO:0000313" key="3">
    <source>
        <dbReference type="Proteomes" id="UP001153269"/>
    </source>
</evidence>
<protein>
    <submittedName>
        <fullName evidence="2">Uncharacterized protein</fullName>
    </submittedName>
</protein>
<feature type="region of interest" description="Disordered" evidence="1">
    <location>
        <begin position="1"/>
        <end position="30"/>
    </location>
</feature>
<accession>A0A9N7URM7</accession>
<name>A0A9N7URM7_PLEPL</name>
<gene>
    <name evidence="2" type="ORF">PLEPLA_LOCUS24662</name>
</gene>
<reference evidence="2" key="1">
    <citation type="submission" date="2020-03" db="EMBL/GenBank/DDBJ databases">
        <authorList>
            <person name="Weist P."/>
        </authorList>
    </citation>
    <scope>NUCLEOTIDE SEQUENCE</scope>
</reference>
<dbReference type="EMBL" id="CADEAL010001913">
    <property type="protein sequence ID" value="CAB1436629.1"/>
    <property type="molecule type" value="Genomic_DNA"/>
</dbReference>
<feature type="region of interest" description="Disordered" evidence="1">
    <location>
        <begin position="59"/>
        <end position="104"/>
    </location>
</feature>
<comment type="caution">
    <text evidence="2">The sequence shown here is derived from an EMBL/GenBank/DDBJ whole genome shotgun (WGS) entry which is preliminary data.</text>
</comment>
<evidence type="ECO:0000256" key="1">
    <source>
        <dbReference type="SAM" id="MobiDB-lite"/>
    </source>
</evidence>
<dbReference type="AlphaFoldDB" id="A0A9N7URM7"/>
<sequence>MATNSPVLTPLHPRLRGSTEKSITVPSEAGSGVNEVLDKCVRGRKDSLHRQLGPARFLSEAMEGAEEEEKRRRREPLRFKQGAGRGKQGGGNECRGCQKKAGWD</sequence>
<organism evidence="2 3">
    <name type="scientific">Pleuronectes platessa</name>
    <name type="common">European plaice</name>
    <dbReference type="NCBI Taxonomy" id="8262"/>
    <lineage>
        <taxon>Eukaryota</taxon>
        <taxon>Metazoa</taxon>
        <taxon>Chordata</taxon>
        <taxon>Craniata</taxon>
        <taxon>Vertebrata</taxon>
        <taxon>Euteleostomi</taxon>
        <taxon>Actinopterygii</taxon>
        <taxon>Neopterygii</taxon>
        <taxon>Teleostei</taxon>
        <taxon>Neoteleostei</taxon>
        <taxon>Acanthomorphata</taxon>
        <taxon>Carangaria</taxon>
        <taxon>Pleuronectiformes</taxon>
        <taxon>Pleuronectoidei</taxon>
        <taxon>Pleuronectidae</taxon>
        <taxon>Pleuronectes</taxon>
    </lineage>
</organism>
<keyword evidence="3" id="KW-1185">Reference proteome</keyword>
<evidence type="ECO:0000313" key="2">
    <source>
        <dbReference type="EMBL" id="CAB1436629.1"/>
    </source>
</evidence>
<proteinExistence type="predicted"/>